<dbReference type="InterPro" id="IPR008910">
    <property type="entry name" value="MSC_TM_helix"/>
</dbReference>
<feature type="domain" description="Mechanosensitive ion channel MscS" evidence="8">
    <location>
        <begin position="118"/>
        <end position="184"/>
    </location>
</feature>
<accession>A0A317EGI3</accession>
<evidence type="ECO:0000259" key="10">
    <source>
        <dbReference type="Pfam" id="PF21088"/>
    </source>
</evidence>
<feature type="domain" description="Mechanosensitive ion channel MscS C-terminal" evidence="9">
    <location>
        <begin position="191"/>
        <end position="272"/>
    </location>
</feature>
<dbReference type="InterPro" id="IPR049142">
    <property type="entry name" value="MS_channel_1st"/>
</dbReference>
<comment type="subunit">
    <text evidence="7">Homoheptamer.</text>
</comment>
<dbReference type="Gene3D" id="2.30.30.60">
    <property type="match status" value="1"/>
</dbReference>
<dbReference type="Pfam" id="PF21082">
    <property type="entry name" value="MS_channel_3rd"/>
    <property type="match status" value="1"/>
</dbReference>
<dbReference type="SUPFAM" id="SSF50182">
    <property type="entry name" value="Sm-like ribonucleoproteins"/>
    <property type="match status" value="1"/>
</dbReference>
<keyword evidence="7" id="KW-0407">Ion channel</keyword>
<feature type="transmembrane region" description="Helical" evidence="7">
    <location>
        <begin position="69"/>
        <end position="90"/>
    </location>
</feature>
<dbReference type="Gene3D" id="3.30.70.100">
    <property type="match status" value="1"/>
</dbReference>
<reference evidence="11 12" key="1">
    <citation type="submission" date="2018-05" db="EMBL/GenBank/DDBJ databases">
        <title>Zavarzinia sp. HR-AS.</title>
        <authorList>
            <person name="Lee Y."/>
            <person name="Jeon C.O."/>
        </authorList>
    </citation>
    <scope>NUCLEOTIDE SEQUENCE [LARGE SCALE GENOMIC DNA]</scope>
    <source>
        <strain evidence="11 12">HR-AS</strain>
    </source>
</reference>
<dbReference type="SUPFAM" id="SSF82689">
    <property type="entry name" value="Mechanosensitive channel protein MscS (YggB), C-terminal domain"/>
    <property type="match status" value="1"/>
</dbReference>
<comment type="caution">
    <text evidence="7">Lacks conserved residue(s) required for the propagation of feature annotation.</text>
</comment>
<dbReference type="PANTHER" id="PTHR30221:SF1">
    <property type="entry name" value="SMALL-CONDUCTANCE MECHANOSENSITIVE CHANNEL"/>
    <property type="match status" value="1"/>
</dbReference>
<organism evidence="11 12">
    <name type="scientific">Zavarzinia aquatilis</name>
    <dbReference type="NCBI Taxonomy" id="2211142"/>
    <lineage>
        <taxon>Bacteria</taxon>
        <taxon>Pseudomonadati</taxon>
        <taxon>Pseudomonadota</taxon>
        <taxon>Alphaproteobacteria</taxon>
        <taxon>Rhodospirillales</taxon>
        <taxon>Zavarziniaceae</taxon>
        <taxon>Zavarzinia</taxon>
    </lineage>
</organism>
<dbReference type="Pfam" id="PF00924">
    <property type="entry name" value="MS_channel_2nd"/>
    <property type="match status" value="1"/>
</dbReference>
<dbReference type="InterPro" id="IPR010920">
    <property type="entry name" value="LSM_dom_sf"/>
</dbReference>
<keyword evidence="7" id="KW-0997">Cell inner membrane</keyword>
<sequence length="293" mass="31498">MEMTAVEVRSMDYEKLLAESPVLVTWLAGQGLNLLVALLIVIAGWTLARWASNAIQRTLERTARADRTLIPVVATLIRYIILIATLIAVLDRFGVQTASLLAVLGAAGLAVGLALQGTLSNVAAGIMLLALRPFRVGDAVEAAGIGGTVREIGLFATVIVSADGIWRQVPNSTVWSGTITNFSREPNRRLDITIGIDYDDDADRAIAIIREVVAAEPRILREPEPVVVVATLGASSVDLLVRAWTTRENFWATTWDLQKTLKATLASEGITIPYPQTVLSLRDGSVLPVAAPR</sequence>
<protein>
    <recommendedName>
        <fullName evidence="7">Small-conductance mechanosensitive channel</fullName>
    </recommendedName>
</protein>
<dbReference type="Pfam" id="PF05552">
    <property type="entry name" value="MS_channel_1st_1"/>
    <property type="match status" value="1"/>
</dbReference>
<keyword evidence="7" id="KW-0406">Ion transport</keyword>
<dbReference type="SUPFAM" id="SSF82861">
    <property type="entry name" value="Mechanosensitive channel protein MscS (YggB), transmembrane region"/>
    <property type="match status" value="1"/>
</dbReference>
<evidence type="ECO:0000256" key="4">
    <source>
        <dbReference type="ARBA" id="ARBA00022692"/>
    </source>
</evidence>
<dbReference type="Gene3D" id="1.10.287.1260">
    <property type="match status" value="1"/>
</dbReference>
<feature type="transmembrane region" description="Helical" evidence="7">
    <location>
        <begin position="23"/>
        <end position="48"/>
    </location>
</feature>
<dbReference type="GO" id="GO:0008381">
    <property type="term" value="F:mechanosensitive monoatomic ion channel activity"/>
    <property type="evidence" value="ECO:0007669"/>
    <property type="project" value="InterPro"/>
</dbReference>
<dbReference type="InterPro" id="IPR045275">
    <property type="entry name" value="MscS_archaea/bacteria_type"/>
</dbReference>
<proteinExistence type="inferred from homology"/>
<gene>
    <name evidence="11" type="ORF">DKG74_09430</name>
</gene>
<dbReference type="InterPro" id="IPR011014">
    <property type="entry name" value="MscS_channel_TM-2"/>
</dbReference>
<evidence type="ECO:0000313" key="11">
    <source>
        <dbReference type="EMBL" id="PWR24325.1"/>
    </source>
</evidence>
<keyword evidence="6 7" id="KW-0472">Membrane</keyword>
<feature type="domain" description="Mechanosensitive ion channel transmembrane helices 2/3" evidence="10">
    <location>
        <begin position="75"/>
        <end position="116"/>
    </location>
</feature>
<evidence type="ECO:0000256" key="2">
    <source>
        <dbReference type="ARBA" id="ARBA00008017"/>
    </source>
</evidence>
<evidence type="ECO:0000259" key="9">
    <source>
        <dbReference type="Pfam" id="PF21082"/>
    </source>
</evidence>
<keyword evidence="3" id="KW-1003">Cell membrane</keyword>
<comment type="subcellular location">
    <subcellularLocation>
        <location evidence="7">Cell inner membrane</location>
        <topology evidence="7">Multi-pass membrane protein</topology>
    </subcellularLocation>
    <subcellularLocation>
        <location evidence="1">Cell membrane</location>
        <topology evidence="1">Multi-pass membrane protein</topology>
    </subcellularLocation>
</comment>
<evidence type="ECO:0000313" key="12">
    <source>
        <dbReference type="Proteomes" id="UP000245461"/>
    </source>
</evidence>
<evidence type="ECO:0000259" key="8">
    <source>
        <dbReference type="Pfam" id="PF00924"/>
    </source>
</evidence>
<comment type="caution">
    <text evidence="11">The sequence shown here is derived from an EMBL/GenBank/DDBJ whole genome shotgun (WGS) entry which is preliminary data.</text>
</comment>
<keyword evidence="7" id="KW-0813">Transport</keyword>
<keyword evidence="5 7" id="KW-1133">Transmembrane helix</keyword>
<dbReference type="EMBL" id="QGLE01000004">
    <property type="protein sequence ID" value="PWR24325.1"/>
    <property type="molecule type" value="Genomic_DNA"/>
</dbReference>
<evidence type="ECO:0000256" key="5">
    <source>
        <dbReference type="ARBA" id="ARBA00022989"/>
    </source>
</evidence>
<dbReference type="InterPro" id="IPR006685">
    <property type="entry name" value="MscS_channel_2nd"/>
</dbReference>
<dbReference type="InterPro" id="IPR049278">
    <property type="entry name" value="MS_channel_C"/>
</dbReference>
<dbReference type="Proteomes" id="UP000245461">
    <property type="component" value="Unassembled WGS sequence"/>
</dbReference>
<comment type="similarity">
    <text evidence="2 7">Belongs to the MscS (TC 1.A.23) family.</text>
</comment>
<keyword evidence="4 7" id="KW-0812">Transmembrane</keyword>
<dbReference type="OrthoDB" id="9799209at2"/>
<evidence type="ECO:0000256" key="7">
    <source>
        <dbReference type="RuleBase" id="RU369025"/>
    </source>
</evidence>
<dbReference type="PANTHER" id="PTHR30221">
    <property type="entry name" value="SMALL-CONDUCTANCE MECHANOSENSITIVE CHANNEL"/>
    <property type="match status" value="1"/>
</dbReference>
<evidence type="ECO:0000256" key="6">
    <source>
        <dbReference type="ARBA" id="ARBA00023136"/>
    </source>
</evidence>
<feature type="transmembrane region" description="Helical" evidence="7">
    <location>
        <begin position="102"/>
        <end position="131"/>
    </location>
</feature>
<dbReference type="AlphaFoldDB" id="A0A317EGI3"/>
<dbReference type="Pfam" id="PF21088">
    <property type="entry name" value="MS_channel_1st"/>
    <property type="match status" value="1"/>
</dbReference>
<name>A0A317EGI3_9PROT</name>
<dbReference type="InterPro" id="IPR011066">
    <property type="entry name" value="MscS_channel_C_sf"/>
</dbReference>
<evidence type="ECO:0000256" key="1">
    <source>
        <dbReference type="ARBA" id="ARBA00004651"/>
    </source>
</evidence>
<dbReference type="InterPro" id="IPR023408">
    <property type="entry name" value="MscS_beta-dom_sf"/>
</dbReference>
<evidence type="ECO:0000256" key="3">
    <source>
        <dbReference type="ARBA" id="ARBA00022475"/>
    </source>
</evidence>
<dbReference type="GO" id="GO:0005886">
    <property type="term" value="C:plasma membrane"/>
    <property type="evidence" value="ECO:0007669"/>
    <property type="project" value="UniProtKB-SubCell"/>
</dbReference>
<comment type="function">
    <text evidence="7">Mechanosensitive channel that participates in the regulation of osmotic pressure changes within the cell, opening in response to stretch forces in the membrane lipid bilayer, without the need for other proteins. Contributes to normal resistance to hypoosmotic shock. Forms an ion channel of 1.0 nanosiemens conductance with a slight preference for anions.</text>
</comment>
<keyword evidence="12" id="KW-1185">Reference proteome</keyword>